<dbReference type="InterPro" id="IPR017946">
    <property type="entry name" value="PLC-like_Pdiesterase_TIM-brl"/>
</dbReference>
<dbReference type="GO" id="GO:0006629">
    <property type="term" value="P:lipid metabolic process"/>
    <property type="evidence" value="ECO:0007669"/>
    <property type="project" value="InterPro"/>
</dbReference>
<dbReference type="PANTHER" id="PTHR13593:SF143">
    <property type="entry name" value="PHOSPHATIDYLINOSITOL-SPECIFIC PHOSPHOLIPASE C X DOMAIN-CONTAINING PROTEIN"/>
    <property type="match status" value="1"/>
</dbReference>
<dbReference type="Proteomes" id="UP000193240">
    <property type="component" value="Unassembled WGS sequence"/>
</dbReference>
<gene>
    <name evidence="1" type="ORF">B5807_00422</name>
</gene>
<proteinExistence type="predicted"/>
<dbReference type="OMA" id="DYAHKGF"/>
<reference evidence="1 2" key="1">
    <citation type="journal article" date="2017" name="Genome Announc.">
        <title>Genome sequence of the saprophytic ascomycete Epicoccum nigrum ICMP 19927 strain isolated from New Zealand.</title>
        <authorList>
            <person name="Fokin M."/>
            <person name="Fleetwood D."/>
            <person name="Weir B.S."/>
            <person name="Villas-Boas S.G."/>
        </authorList>
    </citation>
    <scope>NUCLEOTIDE SEQUENCE [LARGE SCALE GENOMIC DNA]</scope>
    <source>
        <strain evidence="1 2">ICMP 19927</strain>
    </source>
</reference>
<sequence>MPGHYEATGRASLVGGLLFGGGAVGFCVDANCLKEPDTQHVIQDSNIEYTPIDHNNSKNGIMGYGGALTLVNGSPFEWTLSSQTSYQMDTWKWPNVGAGKAARVYVEFETKWFAKDDAGEAYYDIAGTSEKFSILGKKPKDYQLTISLTDMETKQSPKGSKVDLGFRHDAAVNWIMSTDEAGKWWSNSGTYVDWMQQSMGSLANRTLKHICMPGSHDAGMGKFNPGTVGAHFANTQTQYLDFKGQLEAGSRYFDLRPVISNGDWVAGHYSGLDVGDDAVWVGGNGQSIDEIIKQVNDFTSEYKELVIINLSHTLDTDHDYKELNQDQWNKLFDKLKGIKNRYTVDDPKDTDFSGKVLGDFITDRASVFVVAQLPSGIKLGDYAQQGFFESKHFPFYDSYSNSNDVKTMREDQLKKLSTERNIVSDSKSLKDRFHVLSWTLTQQAEDVLNLDRAILNLNAEAFDDLVEKAWNGFTPESFPNVLFVDALGIRDKSVVFPFDKPRQVPVNNDIVALAIAVNNGLAGRNKVITGK</sequence>
<organism evidence="1 2">
    <name type="scientific">Epicoccum nigrum</name>
    <name type="common">Soil fungus</name>
    <name type="synonym">Epicoccum purpurascens</name>
    <dbReference type="NCBI Taxonomy" id="105696"/>
    <lineage>
        <taxon>Eukaryota</taxon>
        <taxon>Fungi</taxon>
        <taxon>Dikarya</taxon>
        <taxon>Ascomycota</taxon>
        <taxon>Pezizomycotina</taxon>
        <taxon>Dothideomycetes</taxon>
        <taxon>Pleosporomycetidae</taxon>
        <taxon>Pleosporales</taxon>
        <taxon>Pleosporineae</taxon>
        <taxon>Didymellaceae</taxon>
        <taxon>Epicoccum</taxon>
    </lineage>
</organism>
<keyword evidence="2" id="KW-1185">Reference proteome</keyword>
<dbReference type="Gene3D" id="3.20.20.190">
    <property type="entry name" value="Phosphatidylinositol (PI) phosphodiesterase"/>
    <property type="match status" value="1"/>
</dbReference>
<name>A0A1Y2MD23_EPING</name>
<protein>
    <recommendedName>
        <fullName evidence="3">Phosphatidylinositol-specific phospholipase C X domain-containing protein</fullName>
    </recommendedName>
</protein>
<evidence type="ECO:0000313" key="1">
    <source>
        <dbReference type="EMBL" id="OSS54026.1"/>
    </source>
</evidence>
<accession>A0A1Y2MD23</accession>
<dbReference type="AlphaFoldDB" id="A0A1Y2MD23"/>
<evidence type="ECO:0008006" key="3">
    <source>
        <dbReference type="Google" id="ProtNLM"/>
    </source>
</evidence>
<dbReference type="PANTHER" id="PTHR13593">
    <property type="match status" value="1"/>
</dbReference>
<dbReference type="InterPro" id="IPR051057">
    <property type="entry name" value="PI-PLC_domain"/>
</dbReference>
<dbReference type="SUPFAM" id="SSF51695">
    <property type="entry name" value="PLC-like phosphodiesterases"/>
    <property type="match status" value="1"/>
</dbReference>
<dbReference type="InParanoid" id="A0A1Y2MD23"/>
<dbReference type="EMBL" id="KZ107838">
    <property type="protein sequence ID" value="OSS54026.1"/>
    <property type="molecule type" value="Genomic_DNA"/>
</dbReference>
<evidence type="ECO:0000313" key="2">
    <source>
        <dbReference type="Proteomes" id="UP000193240"/>
    </source>
</evidence>
<dbReference type="GO" id="GO:0008081">
    <property type="term" value="F:phosphoric diester hydrolase activity"/>
    <property type="evidence" value="ECO:0007669"/>
    <property type="project" value="InterPro"/>
</dbReference>